<sequence length="104" mass="11810">MPILISSHTLQMPQAYAYAHAHAKIKTPSQAKSKIKRHNAHIPLFKTRSDPMTTPCHSHSHLRPPYACMKRYVNMCMLKLPLILGSPSLSLRTLRRLLLLFGTP</sequence>
<name>A0ABR4BUG7_9HELO</name>
<dbReference type="EMBL" id="JAZHXI010000019">
    <property type="protein sequence ID" value="KAL2061287.1"/>
    <property type="molecule type" value="Genomic_DNA"/>
</dbReference>
<organism evidence="1 2">
    <name type="scientific">Oculimacula yallundae</name>
    <dbReference type="NCBI Taxonomy" id="86028"/>
    <lineage>
        <taxon>Eukaryota</taxon>
        <taxon>Fungi</taxon>
        <taxon>Dikarya</taxon>
        <taxon>Ascomycota</taxon>
        <taxon>Pezizomycotina</taxon>
        <taxon>Leotiomycetes</taxon>
        <taxon>Helotiales</taxon>
        <taxon>Ploettnerulaceae</taxon>
        <taxon>Oculimacula</taxon>
    </lineage>
</organism>
<dbReference type="Proteomes" id="UP001595075">
    <property type="component" value="Unassembled WGS sequence"/>
</dbReference>
<evidence type="ECO:0000313" key="2">
    <source>
        <dbReference type="Proteomes" id="UP001595075"/>
    </source>
</evidence>
<evidence type="ECO:0000313" key="1">
    <source>
        <dbReference type="EMBL" id="KAL2061287.1"/>
    </source>
</evidence>
<protein>
    <submittedName>
        <fullName evidence="1">Uncharacterized protein</fullName>
    </submittedName>
</protein>
<comment type="caution">
    <text evidence="1">The sequence shown here is derived from an EMBL/GenBank/DDBJ whole genome shotgun (WGS) entry which is preliminary data.</text>
</comment>
<accession>A0ABR4BUG7</accession>
<gene>
    <name evidence="1" type="ORF">VTL71DRAFT_7560</name>
</gene>
<proteinExistence type="predicted"/>
<reference evidence="1 2" key="1">
    <citation type="journal article" date="2024" name="Commun. Biol.">
        <title>Comparative genomic analysis of thermophilic fungi reveals convergent evolutionary adaptations and gene losses.</title>
        <authorList>
            <person name="Steindorff A.S."/>
            <person name="Aguilar-Pontes M.V."/>
            <person name="Robinson A.J."/>
            <person name="Andreopoulos B."/>
            <person name="LaButti K."/>
            <person name="Kuo A."/>
            <person name="Mondo S."/>
            <person name="Riley R."/>
            <person name="Otillar R."/>
            <person name="Haridas S."/>
            <person name="Lipzen A."/>
            <person name="Grimwood J."/>
            <person name="Schmutz J."/>
            <person name="Clum A."/>
            <person name="Reid I.D."/>
            <person name="Moisan M.C."/>
            <person name="Butler G."/>
            <person name="Nguyen T.T.M."/>
            <person name="Dewar K."/>
            <person name="Conant G."/>
            <person name="Drula E."/>
            <person name="Henrissat B."/>
            <person name="Hansel C."/>
            <person name="Singer S."/>
            <person name="Hutchinson M.I."/>
            <person name="de Vries R.P."/>
            <person name="Natvig D.O."/>
            <person name="Powell A.J."/>
            <person name="Tsang A."/>
            <person name="Grigoriev I.V."/>
        </authorList>
    </citation>
    <scope>NUCLEOTIDE SEQUENCE [LARGE SCALE GENOMIC DNA]</scope>
    <source>
        <strain evidence="1 2">CBS 494.80</strain>
    </source>
</reference>
<keyword evidence="2" id="KW-1185">Reference proteome</keyword>